<keyword evidence="2 6" id="KW-0812">Transmembrane</keyword>
<evidence type="ECO:0000256" key="2">
    <source>
        <dbReference type="ARBA" id="ARBA00022692"/>
    </source>
</evidence>
<dbReference type="KEGG" id="maic:MAIC_26120"/>
<dbReference type="RefSeq" id="WP_115319945.1">
    <property type="nucleotide sequence ID" value="NZ_AP022561.1"/>
</dbReference>
<comment type="subcellular location">
    <subcellularLocation>
        <location evidence="1">Membrane</location>
        <topology evidence="1">Multi-pass membrane protein</topology>
    </subcellularLocation>
</comment>
<evidence type="ECO:0000256" key="6">
    <source>
        <dbReference type="SAM" id="Phobius"/>
    </source>
</evidence>
<keyword evidence="9" id="KW-1185">Reference proteome</keyword>
<evidence type="ECO:0000259" key="7">
    <source>
        <dbReference type="Pfam" id="PF06271"/>
    </source>
</evidence>
<dbReference type="EMBL" id="AP022561">
    <property type="protein sequence ID" value="BBX07809.1"/>
    <property type="molecule type" value="Genomic_DNA"/>
</dbReference>
<feature type="domain" description="RDD" evidence="7">
    <location>
        <begin position="80"/>
        <end position="208"/>
    </location>
</feature>
<keyword evidence="3 6" id="KW-1133">Transmembrane helix</keyword>
<accession>A0AAD1HN95</accession>
<dbReference type="GO" id="GO:0016020">
    <property type="term" value="C:membrane"/>
    <property type="evidence" value="ECO:0007669"/>
    <property type="project" value="UniProtKB-SubCell"/>
</dbReference>
<protein>
    <submittedName>
        <fullName evidence="8">RDD family protein</fullName>
    </submittedName>
</protein>
<feature type="transmembrane region" description="Helical" evidence="6">
    <location>
        <begin position="113"/>
        <end position="131"/>
    </location>
</feature>
<dbReference type="InterPro" id="IPR010432">
    <property type="entry name" value="RDD"/>
</dbReference>
<name>A0AAD1HN95_9MYCO</name>
<evidence type="ECO:0000313" key="9">
    <source>
        <dbReference type="Proteomes" id="UP000467327"/>
    </source>
</evidence>
<feature type="transmembrane region" description="Helical" evidence="6">
    <location>
        <begin position="86"/>
        <end position="106"/>
    </location>
</feature>
<feature type="region of interest" description="Disordered" evidence="5">
    <location>
        <begin position="1"/>
        <end position="74"/>
    </location>
</feature>
<evidence type="ECO:0000256" key="5">
    <source>
        <dbReference type="SAM" id="MobiDB-lite"/>
    </source>
</evidence>
<organism evidence="8 9">
    <name type="scientific">Mycolicibacterium aichiense</name>
    <dbReference type="NCBI Taxonomy" id="1799"/>
    <lineage>
        <taxon>Bacteria</taxon>
        <taxon>Bacillati</taxon>
        <taxon>Actinomycetota</taxon>
        <taxon>Actinomycetes</taxon>
        <taxon>Mycobacteriales</taxon>
        <taxon>Mycobacteriaceae</taxon>
        <taxon>Mycolicibacterium</taxon>
    </lineage>
</organism>
<reference evidence="8 9" key="1">
    <citation type="journal article" date="2019" name="Emerg. Microbes Infect.">
        <title>Comprehensive subspecies identification of 175 nontuberculous mycobacteria species based on 7547 genomic profiles.</title>
        <authorList>
            <person name="Matsumoto Y."/>
            <person name="Kinjo T."/>
            <person name="Motooka D."/>
            <person name="Nabeya D."/>
            <person name="Jung N."/>
            <person name="Uechi K."/>
            <person name="Horii T."/>
            <person name="Iida T."/>
            <person name="Fujita J."/>
            <person name="Nakamura S."/>
        </authorList>
    </citation>
    <scope>NUCLEOTIDE SEQUENCE [LARGE SCALE GENOMIC DNA]</scope>
    <source>
        <strain evidence="8 9">JCM 6376</strain>
    </source>
</reference>
<evidence type="ECO:0000313" key="8">
    <source>
        <dbReference type="EMBL" id="BBX07809.1"/>
    </source>
</evidence>
<keyword evidence="4 6" id="KW-0472">Membrane</keyword>
<feature type="transmembrane region" description="Helical" evidence="6">
    <location>
        <begin position="173"/>
        <end position="193"/>
    </location>
</feature>
<evidence type="ECO:0000256" key="3">
    <source>
        <dbReference type="ARBA" id="ARBA00022989"/>
    </source>
</evidence>
<sequence length="215" mass="21906">MTTGDNDPNAYGPPGGYPPPPPTGQPGSYPPPPSGYPPPPPGQPGGYAPPPHNPYGQNPYGQPSYGGGFPPPIPAGGQPGGLGIRFAARLIDGLIVGIVSFVLALLFDATSNILVTGLFSGVLTFAYFVVFEVTQGWTPAKNILGLSVRGPGGAPKPDVQQSAIRNSFTLLSVIPYIGGLLAVIAYIVIAVTINGSPTKQGKHDELAGGTQVVKG</sequence>
<dbReference type="Pfam" id="PF06271">
    <property type="entry name" value="RDD"/>
    <property type="match status" value="1"/>
</dbReference>
<dbReference type="Proteomes" id="UP000467327">
    <property type="component" value="Chromosome"/>
</dbReference>
<evidence type="ECO:0000256" key="4">
    <source>
        <dbReference type="ARBA" id="ARBA00023136"/>
    </source>
</evidence>
<dbReference type="AlphaFoldDB" id="A0AAD1HN95"/>
<feature type="compositionally biased region" description="Pro residues" evidence="5">
    <location>
        <begin position="15"/>
        <end position="53"/>
    </location>
</feature>
<evidence type="ECO:0000256" key="1">
    <source>
        <dbReference type="ARBA" id="ARBA00004141"/>
    </source>
</evidence>
<gene>
    <name evidence="8" type="ORF">MAIC_26120</name>
</gene>
<proteinExistence type="predicted"/>